<evidence type="ECO:0000256" key="1">
    <source>
        <dbReference type="SAM" id="SignalP"/>
    </source>
</evidence>
<evidence type="ECO:0000313" key="2">
    <source>
        <dbReference type="EMBL" id="KAG7458501.1"/>
    </source>
</evidence>
<sequence>MLLISIVCLLWIAAVSVSCSHSEELTGIVGGRINIPNSLTKGTLMYKGTVIGDVSNGNIRIDLDERFTGRLQWDSSTGFSITDLKLEDSGEYTMQNNGEEFTYHLKIHGNRTGAAPAGGHFSALSCFFVLILVQFFL</sequence>
<accession>A0A9D3PH71</accession>
<dbReference type="Gene3D" id="2.60.40.10">
    <property type="entry name" value="Immunoglobulins"/>
    <property type="match status" value="1"/>
</dbReference>
<evidence type="ECO:0000313" key="3">
    <source>
        <dbReference type="Proteomes" id="UP001046870"/>
    </source>
</evidence>
<gene>
    <name evidence="2" type="ORF">MATL_G00220850</name>
</gene>
<dbReference type="OrthoDB" id="9835793at2759"/>
<feature type="signal peptide" evidence="1">
    <location>
        <begin position="1"/>
        <end position="22"/>
    </location>
</feature>
<dbReference type="EMBL" id="JAFDVH010000020">
    <property type="protein sequence ID" value="KAG7458501.1"/>
    <property type="molecule type" value="Genomic_DNA"/>
</dbReference>
<proteinExistence type="predicted"/>
<reference evidence="2" key="1">
    <citation type="submission" date="2021-01" db="EMBL/GenBank/DDBJ databases">
        <authorList>
            <person name="Zahm M."/>
            <person name="Roques C."/>
            <person name="Cabau C."/>
            <person name="Klopp C."/>
            <person name="Donnadieu C."/>
            <person name="Jouanno E."/>
            <person name="Lampietro C."/>
            <person name="Louis A."/>
            <person name="Herpin A."/>
            <person name="Echchiki A."/>
            <person name="Berthelot C."/>
            <person name="Parey E."/>
            <person name="Roest-Crollius H."/>
            <person name="Braasch I."/>
            <person name="Postlethwait J."/>
            <person name="Bobe J."/>
            <person name="Montfort J."/>
            <person name="Bouchez O."/>
            <person name="Begum T."/>
            <person name="Mejri S."/>
            <person name="Adams A."/>
            <person name="Chen W.-J."/>
            <person name="Guiguen Y."/>
        </authorList>
    </citation>
    <scope>NUCLEOTIDE SEQUENCE</scope>
    <source>
        <strain evidence="2">YG-15Mar2019-1</strain>
        <tissue evidence="2">Brain</tissue>
    </source>
</reference>
<dbReference type="AlphaFoldDB" id="A0A9D3PH71"/>
<protein>
    <submittedName>
        <fullName evidence="2">Uncharacterized protein</fullName>
    </submittedName>
</protein>
<organism evidence="2 3">
    <name type="scientific">Megalops atlanticus</name>
    <name type="common">Tarpon</name>
    <name type="synonym">Clupea gigantea</name>
    <dbReference type="NCBI Taxonomy" id="7932"/>
    <lineage>
        <taxon>Eukaryota</taxon>
        <taxon>Metazoa</taxon>
        <taxon>Chordata</taxon>
        <taxon>Craniata</taxon>
        <taxon>Vertebrata</taxon>
        <taxon>Euteleostomi</taxon>
        <taxon>Actinopterygii</taxon>
        <taxon>Neopterygii</taxon>
        <taxon>Teleostei</taxon>
        <taxon>Elopiformes</taxon>
        <taxon>Megalopidae</taxon>
        <taxon>Megalops</taxon>
    </lineage>
</organism>
<dbReference type="InterPro" id="IPR013783">
    <property type="entry name" value="Ig-like_fold"/>
</dbReference>
<keyword evidence="1" id="KW-0732">Signal</keyword>
<dbReference type="Proteomes" id="UP001046870">
    <property type="component" value="Chromosome 20"/>
</dbReference>
<feature type="chain" id="PRO_5038844285" evidence="1">
    <location>
        <begin position="23"/>
        <end position="137"/>
    </location>
</feature>
<comment type="caution">
    <text evidence="2">The sequence shown here is derived from an EMBL/GenBank/DDBJ whole genome shotgun (WGS) entry which is preliminary data.</text>
</comment>
<keyword evidence="3" id="KW-1185">Reference proteome</keyword>
<name>A0A9D3PH71_MEGAT</name>